<evidence type="ECO:0000256" key="1">
    <source>
        <dbReference type="ARBA" id="ARBA00022574"/>
    </source>
</evidence>
<protein>
    <submittedName>
        <fullName evidence="4">G-protein beta WD-40 repeats containing protein</fullName>
    </submittedName>
</protein>
<feature type="repeat" description="WD" evidence="3">
    <location>
        <begin position="396"/>
        <end position="439"/>
    </location>
</feature>
<gene>
    <name evidence="4" type="ORF">RFI_19046</name>
</gene>
<dbReference type="InterPro" id="IPR019775">
    <property type="entry name" value="WD40_repeat_CS"/>
</dbReference>
<sequence length="559" mass="65623">MNLLKVFVIFTIKTVKILNDYLFTANFLLNSKPKKYQNKNKNEKTTFLTVQKLNQTMKKYLTISIHETIFSPVFMMQCNKFFAMTYALNMVDFYIKNKYLNFFLKIFYCFKFYCFIELEKKRKNKKSCKMTALINHEQTLPPLVVVKKNEIQIIIQNWIRILHIKFGWINEFNKLVVNYATTFFMFDTFRSLSKLINTFTGHTSNVWSIDYSTFDNCQFICSGSDDQTVRVWNVNNNKQIQSFNGHSSIVYCVKFSPYHYHNHRQHVICSSSWDNTIRFWDFKNNKQLQIFNGHTKSVCGIEFSPFSDGRYLCSGSVDRKIRLWDVELSKSLHVFNGHEDGVWCVDVSPLQSNNKNNNKMNNIGVIGGNGYTICSGSWDDTIRIWDIETTKQFSVFNGHKYVIRSVKYGSNELVNTILSGSEDNSIRLWDIRSGQQIQMFNGHTNTVWSVEYSPFVIKNSIGNSNVICSGSDDSTIRFWDIRSNKNQLYMIKGDEKEYDGIYCLKFIELKKKDKTKNKSKLILNLFDLIEHTLKAVFYLILLLKKLKRCVQCFLKNRKA</sequence>
<dbReference type="PRINTS" id="PR00320">
    <property type="entry name" value="GPROTEINBRPT"/>
</dbReference>
<dbReference type="PANTHER" id="PTHR19848">
    <property type="entry name" value="WD40 REPEAT PROTEIN"/>
    <property type="match status" value="1"/>
</dbReference>
<dbReference type="EMBL" id="ASPP01015296">
    <property type="protein sequence ID" value="ETO18236.1"/>
    <property type="molecule type" value="Genomic_DNA"/>
</dbReference>
<organism evidence="4 5">
    <name type="scientific">Reticulomyxa filosa</name>
    <dbReference type="NCBI Taxonomy" id="46433"/>
    <lineage>
        <taxon>Eukaryota</taxon>
        <taxon>Sar</taxon>
        <taxon>Rhizaria</taxon>
        <taxon>Retaria</taxon>
        <taxon>Foraminifera</taxon>
        <taxon>Monothalamids</taxon>
        <taxon>Reticulomyxidae</taxon>
        <taxon>Reticulomyxa</taxon>
    </lineage>
</organism>
<dbReference type="PROSITE" id="PS50294">
    <property type="entry name" value="WD_REPEATS_REGION"/>
    <property type="match status" value="5"/>
</dbReference>
<dbReference type="InterPro" id="IPR036322">
    <property type="entry name" value="WD40_repeat_dom_sf"/>
</dbReference>
<evidence type="ECO:0000313" key="5">
    <source>
        <dbReference type="Proteomes" id="UP000023152"/>
    </source>
</evidence>
<keyword evidence="5" id="KW-1185">Reference proteome</keyword>
<evidence type="ECO:0000313" key="4">
    <source>
        <dbReference type="EMBL" id="ETO18236.1"/>
    </source>
</evidence>
<reference evidence="4 5" key="1">
    <citation type="journal article" date="2013" name="Curr. Biol.">
        <title>The Genome of the Foraminiferan Reticulomyxa filosa.</title>
        <authorList>
            <person name="Glockner G."/>
            <person name="Hulsmann N."/>
            <person name="Schleicher M."/>
            <person name="Noegel A.A."/>
            <person name="Eichinger L."/>
            <person name="Gallinger C."/>
            <person name="Pawlowski J."/>
            <person name="Sierra R."/>
            <person name="Euteneuer U."/>
            <person name="Pillet L."/>
            <person name="Moustafa A."/>
            <person name="Platzer M."/>
            <person name="Groth M."/>
            <person name="Szafranski K."/>
            <person name="Schliwa M."/>
        </authorList>
    </citation>
    <scope>NUCLEOTIDE SEQUENCE [LARGE SCALE GENOMIC DNA]</scope>
</reference>
<dbReference type="SMART" id="SM00320">
    <property type="entry name" value="WD40"/>
    <property type="match status" value="6"/>
</dbReference>
<dbReference type="InterPro" id="IPR001680">
    <property type="entry name" value="WD40_rpt"/>
</dbReference>
<evidence type="ECO:0000256" key="3">
    <source>
        <dbReference type="PROSITE-ProRule" id="PRU00221"/>
    </source>
</evidence>
<dbReference type="AlphaFoldDB" id="X6MX73"/>
<feature type="repeat" description="WD" evidence="3">
    <location>
        <begin position="369"/>
        <end position="395"/>
    </location>
</feature>
<dbReference type="SUPFAM" id="SSF50978">
    <property type="entry name" value="WD40 repeat-like"/>
    <property type="match status" value="1"/>
</dbReference>
<dbReference type="InterPro" id="IPR015943">
    <property type="entry name" value="WD40/YVTN_repeat-like_dom_sf"/>
</dbReference>
<dbReference type="PROSITE" id="PS50082">
    <property type="entry name" value="WD_REPEATS_2"/>
    <property type="match status" value="6"/>
</dbReference>
<feature type="repeat" description="WD" evidence="3">
    <location>
        <begin position="291"/>
        <end position="334"/>
    </location>
</feature>
<feature type="repeat" description="WD" evidence="3">
    <location>
        <begin position="243"/>
        <end position="290"/>
    </location>
</feature>
<proteinExistence type="predicted"/>
<evidence type="ECO:0000256" key="2">
    <source>
        <dbReference type="ARBA" id="ARBA00022737"/>
    </source>
</evidence>
<dbReference type="PROSITE" id="PS00678">
    <property type="entry name" value="WD_REPEATS_1"/>
    <property type="match status" value="6"/>
</dbReference>
<comment type="caution">
    <text evidence="4">The sequence shown here is derived from an EMBL/GenBank/DDBJ whole genome shotgun (WGS) entry which is preliminary data.</text>
</comment>
<accession>X6MX73</accession>
<keyword evidence="1 3" id="KW-0853">WD repeat</keyword>
<dbReference type="PANTHER" id="PTHR19848:SF8">
    <property type="entry name" value="F-BOX AND WD REPEAT DOMAIN CONTAINING 7"/>
    <property type="match status" value="1"/>
</dbReference>
<dbReference type="OrthoDB" id="20550at2759"/>
<dbReference type="Gene3D" id="2.130.10.10">
    <property type="entry name" value="YVTN repeat-like/Quinoprotein amine dehydrogenase"/>
    <property type="match status" value="3"/>
</dbReference>
<dbReference type="Pfam" id="PF00400">
    <property type="entry name" value="WD40"/>
    <property type="match status" value="6"/>
</dbReference>
<dbReference type="InterPro" id="IPR020472">
    <property type="entry name" value="WD40_PAC1"/>
</dbReference>
<feature type="repeat" description="WD" evidence="3">
    <location>
        <begin position="440"/>
        <end position="489"/>
    </location>
</feature>
<feature type="repeat" description="WD" evidence="3">
    <location>
        <begin position="199"/>
        <end position="242"/>
    </location>
</feature>
<name>X6MX73_RETFI</name>
<keyword evidence="2" id="KW-0677">Repeat</keyword>
<dbReference type="Proteomes" id="UP000023152">
    <property type="component" value="Unassembled WGS sequence"/>
</dbReference>
<dbReference type="CDD" id="cd00200">
    <property type="entry name" value="WD40"/>
    <property type="match status" value="1"/>
</dbReference>